<keyword evidence="9" id="KW-1185">Reference proteome</keyword>
<dbReference type="RefSeq" id="WP_258811270.1">
    <property type="nucleotide sequence ID" value="NZ_JANUGU010000002.1"/>
</dbReference>
<keyword evidence="4" id="KW-0378">Hydrolase</keyword>
<keyword evidence="2" id="KW-0540">Nuclease</keyword>
<reference evidence="8 9" key="1">
    <citation type="submission" date="2022-08" db="EMBL/GenBank/DDBJ databases">
        <title>Reclassification of Massilia species as members of the genera Telluria, Duganella, Pseudoduganella, Mokoshia gen. nov. and Zemynaea gen. nov. using orthogonal and non-orthogonal genome-based approaches.</title>
        <authorList>
            <person name="Bowman J.P."/>
        </authorList>
    </citation>
    <scope>NUCLEOTIDE SEQUENCE [LARGE SCALE GENOMIC DNA]</scope>
    <source>
        <strain evidence="8 9">JCM 31606</strain>
    </source>
</reference>
<sequence>MTGYAVATSEGAAGTLTIEIKSVNSRFLDLQFRINDDLRALEPDLRTAIMAAISRGKVEVRVSFGRKVAGGAQVLNQELLADLAKLQAEVAGHFATAPQMTVAELLRWPGVIEESHIGQESLQSDVAALTTKTIAAFVESRKREGAALEQMLLSRIDAMEDIVKRITPLIPQVIAQFQQKAVERMQDALGLAGHGNPQALSRQEVFERIRQEVTLYGIRIDVSEELSRLSAHLNETRHILKKGGQVGKRLDFMMQELNREANTLGAKASVKELADASMELKLLIEQMREQVQNLE</sequence>
<organism evidence="8 9">
    <name type="scientific">Massilia terrae</name>
    <dbReference type="NCBI Taxonomy" id="1811224"/>
    <lineage>
        <taxon>Bacteria</taxon>
        <taxon>Pseudomonadati</taxon>
        <taxon>Pseudomonadota</taxon>
        <taxon>Betaproteobacteria</taxon>
        <taxon>Burkholderiales</taxon>
        <taxon>Oxalobacteraceae</taxon>
        <taxon>Telluria group</taxon>
        <taxon>Massilia</taxon>
    </lineage>
</organism>
<evidence type="ECO:0000259" key="6">
    <source>
        <dbReference type="Pfam" id="PF03755"/>
    </source>
</evidence>
<dbReference type="Proteomes" id="UP001204621">
    <property type="component" value="Unassembled WGS sequence"/>
</dbReference>
<dbReference type="Pfam" id="PF03755">
    <property type="entry name" value="YicC-like_N"/>
    <property type="match status" value="1"/>
</dbReference>
<comment type="caution">
    <text evidence="8">The sequence shown here is derived from an EMBL/GenBank/DDBJ whole genome shotgun (WGS) entry which is preliminary data.</text>
</comment>
<dbReference type="InterPro" id="IPR005229">
    <property type="entry name" value="YicC/YloC-like"/>
</dbReference>
<evidence type="ECO:0000256" key="1">
    <source>
        <dbReference type="ARBA" id="ARBA00001968"/>
    </source>
</evidence>
<comment type="cofactor">
    <cofactor evidence="1">
        <name>a divalent metal cation</name>
        <dbReference type="ChEBI" id="CHEBI:60240"/>
    </cofactor>
</comment>
<accession>A0ABT2CVS7</accession>
<dbReference type="NCBIfam" id="TIGR00255">
    <property type="entry name" value="YicC/YloC family endoribonuclease"/>
    <property type="match status" value="1"/>
</dbReference>
<evidence type="ECO:0000259" key="7">
    <source>
        <dbReference type="Pfam" id="PF08340"/>
    </source>
</evidence>
<evidence type="ECO:0000256" key="3">
    <source>
        <dbReference type="ARBA" id="ARBA00022759"/>
    </source>
</evidence>
<name>A0ABT2CVS7_9BURK</name>
<dbReference type="EMBL" id="JANUGU010000002">
    <property type="protein sequence ID" value="MCS0658081.1"/>
    <property type="molecule type" value="Genomic_DNA"/>
</dbReference>
<evidence type="ECO:0000256" key="2">
    <source>
        <dbReference type="ARBA" id="ARBA00022722"/>
    </source>
</evidence>
<keyword evidence="3" id="KW-0255">Endonuclease</keyword>
<feature type="domain" description="Endoribonuclease YicC-like C-terminal" evidence="7">
    <location>
        <begin position="172"/>
        <end position="295"/>
    </location>
</feature>
<dbReference type="PANTHER" id="PTHR30636">
    <property type="entry name" value="UPF0701 PROTEIN YICC"/>
    <property type="match status" value="1"/>
</dbReference>
<comment type="similarity">
    <text evidence="5">Belongs to the YicC/YloC family.</text>
</comment>
<dbReference type="InterPro" id="IPR013551">
    <property type="entry name" value="YicC-like_C"/>
</dbReference>
<dbReference type="Pfam" id="PF08340">
    <property type="entry name" value="YicC-like_C"/>
    <property type="match status" value="1"/>
</dbReference>
<dbReference type="PANTHER" id="PTHR30636:SF3">
    <property type="entry name" value="UPF0701 PROTEIN YICC"/>
    <property type="match status" value="1"/>
</dbReference>
<dbReference type="InterPro" id="IPR013527">
    <property type="entry name" value="YicC-like_N"/>
</dbReference>
<evidence type="ECO:0000313" key="9">
    <source>
        <dbReference type="Proteomes" id="UP001204621"/>
    </source>
</evidence>
<gene>
    <name evidence="8" type="ORF">NX778_08395</name>
</gene>
<feature type="domain" description="Endoribonuclease YicC-like N-terminal" evidence="6">
    <location>
        <begin position="1"/>
        <end position="149"/>
    </location>
</feature>
<evidence type="ECO:0000256" key="4">
    <source>
        <dbReference type="ARBA" id="ARBA00022801"/>
    </source>
</evidence>
<evidence type="ECO:0000256" key="5">
    <source>
        <dbReference type="ARBA" id="ARBA00035648"/>
    </source>
</evidence>
<protein>
    <submittedName>
        <fullName evidence="8">YicC family protein</fullName>
    </submittedName>
</protein>
<proteinExistence type="inferred from homology"/>
<evidence type="ECO:0000313" key="8">
    <source>
        <dbReference type="EMBL" id="MCS0658081.1"/>
    </source>
</evidence>